<sequence>MPHPLRRRPIEPLPRLPWPAAGRHRLSEGARRPVPRRPFPHVTTRGVEVIA</sequence>
<accession>A0A7T4TXM4</accession>
<evidence type="ECO:0000313" key="2">
    <source>
        <dbReference type="EMBL" id="QQC89389.1"/>
    </source>
</evidence>
<organism evidence="2 3">
    <name type="scientific">Streptomyces alfalfae</name>
    <dbReference type="NCBI Taxonomy" id="1642299"/>
    <lineage>
        <taxon>Bacteria</taxon>
        <taxon>Bacillati</taxon>
        <taxon>Actinomycetota</taxon>
        <taxon>Actinomycetes</taxon>
        <taxon>Kitasatosporales</taxon>
        <taxon>Streptomycetaceae</taxon>
        <taxon>Streptomyces</taxon>
    </lineage>
</organism>
<name>A0A7T4TXM4_9ACTN</name>
<feature type="region of interest" description="Disordered" evidence="1">
    <location>
        <begin position="1"/>
        <end position="51"/>
    </location>
</feature>
<evidence type="ECO:0000256" key="1">
    <source>
        <dbReference type="SAM" id="MobiDB-lite"/>
    </source>
</evidence>
<protein>
    <submittedName>
        <fullName evidence="2">Uncharacterized protein</fullName>
    </submittedName>
</protein>
<gene>
    <name evidence="2" type="ORF">I8755_13890</name>
</gene>
<reference evidence="2 3" key="1">
    <citation type="submission" date="2020-12" db="EMBL/GenBank/DDBJ databases">
        <title>Identification and biosynthesis of polyene macrolides produced by Streptomyces alfalfae Men-myco-93-63.</title>
        <authorList>
            <person name="Liu D."/>
            <person name="Li Y."/>
            <person name="Liu L."/>
            <person name="Han X."/>
            <person name="Shen F."/>
        </authorList>
    </citation>
    <scope>NUCLEOTIDE SEQUENCE [LARGE SCALE GENOMIC DNA]</scope>
    <source>
        <strain evidence="2 3">Men-myco-93-63</strain>
    </source>
</reference>
<proteinExistence type="predicted"/>
<dbReference type="Proteomes" id="UP000596130">
    <property type="component" value="Chromosome"/>
</dbReference>
<dbReference type="EMBL" id="CP065959">
    <property type="protein sequence ID" value="QQC89389.1"/>
    <property type="molecule type" value="Genomic_DNA"/>
</dbReference>
<dbReference type="RefSeq" id="WP_198502655.1">
    <property type="nucleotide sequence ID" value="NZ_CP065959.1"/>
</dbReference>
<dbReference type="AlphaFoldDB" id="A0A7T4TXM4"/>
<evidence type="ECO:0000313" key="3">
    <source>
        <dbReference type="Proteomes" id="UP000596130"/>
    </source>
</evidence>